<dbReference type="InterPro" id="IPR011032">
    <property type="entry name" value="GroES-like_sf"/>
</dbReference>
<evidence type="ECO:0000313" key="4">
    <source>
        <dbReference type="Proteomes" id="UP001159042"/>
    </source>
</evidence>
<evidence type="ECO:0000256" key="1">
    <source>
        <dbReference type="ARBA" id="ARBA00023002"/>
    </source>
</evidence>
<dbReference type="PANTHER" id="PTHR44054">
    <property type="entry name" value="SYNAPTIC VESICLE MEMBRANE PROTEIN VAT-1 HOMOLOG-LIKE"/>
    <property type="match status" value="1"/>
</dbReference>
<protein>
    <recommendedName>
        <fullName evidence="2">Alcohol dehydrogenase-like N-terminal domain-containing protein</fullName>
    </recommendedName>
</protein>
<gene>
    <name evidence="3" type="ORF">NQ315_005774</name>
</gene>
<keyword evidence="4" id="KW-1185">Reference proteome</keyword>
<proteinExistence type="predicted"/>
<evidence type="ECO:0000259" key="2">
    <source>
        <dbReference type="Pfam" id="PF08240"/>
    </source>
</evidence>
<sequence>MEQQKSRSVVIKKFGGYDCLLVEDFNLPKLEEYIEVKVDYGGLNFADLYTRQGVMLNKKLPFVLGIECTGTITSVASATTGLSGLGLGYIPAEIQKLSKLFSKTSISQGIIIPKIYTVVPMSRIVEATKLLGNRENVGKVLIQMKGT</sequence>
<dbReference type="EMBL" id="JANEYG010000039">
    <property type="protein sequence ID" value="KAJ8916769.1"/>
    <property type="molecule type" value="Genomic_DNA"/>
</dbReference>
<organism evidence="3 4">
    <name type="scientific">Exocentrus adspersus</name>
    <dbReference type="NCBI Taxonomy" id="1586481"/>
    <lineage>
        <taxon>Eukaryota</taxon>
        <taxon>Metazoa</taxon>
        <taxon>Ecdysozoa</taxon>
        <taxon>Arthropoda</taxon>
        <taxon>Hexapoda</taxon>
        <taxon>Insecta</taxon>
        <taxon>Pterygota</taxon>
        <taxon>Neoptera</taxon>
        <taxon>Endopterygota</taxon>
        <taxon>Coleoptera</taxon>
        <taxon>Polyphaga</taxon>
        <taxon>Cucujiformia</taxon>
        <taxon>Chrysomeloidea</taxon>
        <taxon>Cerambycidae</taxon>
        <taxon>Lamiinae</taxon>
        <taxon>Acanthocinini</taxon>
        <taxon>Exocentrus</taxon>
    </lineage>
</organism>
<dbReference type="InterPro" id="IPR052100">
    <property type="entry name" value="SV-ATPase_mito-regulator"/>
</dbReference>
<dbReference type="Proteomes" id="UP001159042">
    <property type="component" value="Unassembled WGS sequence"/>
</dbReference>
<dbReference type="Pfam" id="PF08240">
    <property type="entry name" value="ADH_N"/>
    <property type="match status" value="1"/>
</dbReference>
<dbReference type="PANTHER" id="PTHR44054:SF1">
    <property type="entry name" value="SYNAPTIC VESICLE MEMBRANE PROTEIN VAT-1 HOMOLOG"/>
    <property type="match status" value="1"/>
</dbReference>
<feature type="domain" description="Alcohol dehydrogenase-like N-terminal" evidence="2">
    <location>
        <begin position="34"/>
        <end position="82"/>
    </location>
</feature>
<dbReference type="InterPro" id="IPR013154">
    <property type="entry name" value="ADH-like_N"/>
</dbReference>
<accession>A0AAV8VRY0</accession>
<evidence type="ECO:0000313" key="3">
    <source>
        <dbReference type="EMBL" id="KAJ8916769.1"/>
    </source>
</evidence>
<dbReference type="Gene3D" id="3.90.180.10">
    <property type="entry name" value="Medium-chain alcohol dehydrogenases, catalytic domain"/>
    <property type="match status" value="2"/>
</dbReference>
<comment type="caution">
    <text evidence="3">The sequence shown here is derived from an EMBL/GenBank/DDBJ whole genome shotgun (WGS) entry which is preliminary data.</text>
</comment>
<dbReference type="AlphaFoldDB" id="A0AAV8VRY0"/>
<name>A0AAV8VRY0_9CUCU</name>
<keyword evidence="1" id="KW-0560">Oxidoreductase</keyword>
<dbReference type="SUPFAM" id="SSF50129">
    <property type="entry name" value="GroES-like"/>
    <property type="match status" value="1"/>
</dbReference>
<dbReference type="GO" id="GO:0016491">
    <property type="term" value="F:oxidoreductase activity"/>
    <property type="evidence" value="ECO:0007669"/>
    <property type="project" value="UniProtKB-KW"/>
</dbReference>
<reference evidence="3 4" key="1">
    <citation type="journal article" date="2023" name="Insect Mol. Biol.">
        <title>Genome sequencing provides insights into the evolution of gene families encoding plant cell wall-degrading enzymes in longhorned beetles.</title>
        <authorList>
            <person name="Shin N.R."/>
            <person name="Okamura Y."/>
            <person name="Kirsch R."/>
            <person name="Pauchet Y."/>
        </authorList>
    </citation>
    <scope>NUCLEOTIDE SEQUENCE [LARGE SCALE GENOMIC DNA]</scope>
    <source>
        <strain evidence="3">EAD_L_NR</strain>
    </source>
</reference>